<reference evidence="1 2" key="1">
    <citation type="submission" date="2014-04" db="EMBL/GenBank/DDBJ databases">
        <authorList>
            <consortium name="DOE Joint Genome Institute"/>
            <person name="Kuo A."/>
            <person name="Gay G."/>
            <person name="Dore J."/>
            <person name="Kohler A."/>
            <person name="Nagy L.G."/>
            <person name="Floudas D."/>
            <person name="Copeland A."/>
            <person name="Barry K.W."/>
            <person name="Cichocki N."/>
            <person name="Veneault-Fourrey C."/>
            <person name="LaButti K."/>
            <person name="Lindquist E.A."/>
            <person name="Lipzen A."/>
            <person name="Lundell T."/>
            <person name="Morin E."/>
            <person name="Murat C."/>
            <person name="Sun H."/>
            <person name="Tunlid A."/>
            <person name="Henrissat B."/>
            <person name="Grigoriev I.V."/>
            <person name="Hibbett D.S."/>
            <person name="Martin F."/>
            <person name="Nordberg H.P."/>
            <person name="Cantor M.N."/>
            <person name="Hua S.X."/>
        </authorList>
    </citation>
    <scope>NUCLEOTIDE SEQUENCE [LARGE SCALE GENOMIC DNA]</scope>
    <source>
        <strain evidence="2">h7</strain>
    </source>
</reference>
<dbReference type="OrthoDB" id="5429442at2759"/>
<dbReference type="EMBL" id="KN831779">
    <property type="protein sequence ID" value="KIM41738.1"/>
    <property type="molecule type" value="Genomic_DNA"/>
</dbReference>
<dbReference type="Proteomes" id="UP000053424">
    <property type="component" value="Unassembled WGS sequence"/>
</dbReference>
<proteinExistence type="predicted"/>
<name>A0A0C2XVS1_HEBCY</name>
<protein>
    <submittedName>
        <fullName evidence="1">Uncharacterized protein</fullName>
    </submittedName>
</protein>
<organism evidence="1 2">
    <name type="scientific">Hebeloma cylindrosporum</name>
    <dbReference type="NCBI Taxonomy" id="76867"/>
    <lineage>
        <taxon>Eukaryota</taxon>
        <taxon>Fungi</taxon>
        <taxon>Dikarya</taxon>
        <taxon>Basidiomycota</taxon>
        <taxon>Agaricomycotina</taxon>
        <taxon>Agaricomycetes</taxon>
        <taxon>Agaricomycetidae</taxon>
        <taxon>Agaricales</taxon>
        <taxon>Agaricineae</taxon>
        <taxon>Hymenogastraceae</taxon>
        <taxon>Hebeloma</taxon>
    </lineage>
</organism>
<keyword evidence="2" id="KW-1185">Reference proteome</keyword>
<sequence length="381" mass="43106">MDDQKTTVQDQIKDLTAKASFNIFITKYFIELGNRKDDFVLHYVPLATDEGRKKFAMPTIPPIDFTFQNMPFVLSASDNGQASDDNMLVYLQITGDPATRTLPRELLPISANWVVPTPDNTDRYDGTVALSKSIFVDGWLLPKLAAFNKDSTWIVKNCYWKPKGLGTVFSLTGQLGRDGASADDLKWETVEAKDVDQGAKNKVKGSGQWYKYYHYSNKDDNEGLWRVWQKGTTRNWLFIPEGYNDQGKCEIFISGSTFVEFYVHVDLPASRGWVKGEWSTSLILDGVNDGELVIKAGDINPTITNEVDEAWLHAGEISHFTEPCERGLKKLSMTYILNEMRSVFQNGWDFVLPGGGDFYINKAVFNGEKDLLCELKYKFNA</sequence>
<evidence type="ECO:0000313" key="2">
    <source>
        <dbReference type="Proteomes" id="UP000053424"/>
    </source>
</evidence>
<accession>A0A0C2XVS1</accession>
<evidence type="ECO:0000313" key="1">
    <source>
        <dbReference type="EMBL" id="KIM41738.1"/>
    </source>
</evidence>
<reference evidence="2" key="2">
    <citation type="submission" date="2015-01" db="EMBL/GenBank/DDBJ databases">
        <title>Evolutionary Origins and Diversification of the Mycorrhizal Mutualists.</title>
        <authorList>
            <consortium name="DOE Joint Genome Institute"/>
            <consortium name="Mycorrhizal Genomics Consortium"/>
            <person name="Kohler A."/>
            <person name="Kuo A."/>
            <person name="Nagy L.G."/>
            <person name="Floudas D."/>
            <person name="Copeland A."/>
            <person name="Barry K.W."/>
            <person name="Cichocki N."/>
            <person name="Veneault-Fourrey C."/>
            <person name="LaButti K."/>
            <person name="Lindquist E.A."/>
            <person name="Lipzen A."/>
            <person name="Lundell T."/>
            <person name="Morin E."/>
            <person name="Murat C."/>
            <person name="Riley R."/>
            <person name="Ohm R."/>
            <person name="Sun H."/>
            <person name="Tunlid A."/>
            <person name="Henrissat B."/>
            <person name="Grigoriev I.V."/>
            <person name="Hibbett D.S."/>
            <person name="Martin F."/>
        </authorList>
    </citation>
    <scope>NUCLEOTIDE SEQUENCE [LARGE SCALE GENOMIC DNA]</scope>
    <source>
        <strain evidence="2">h7</strain>
    </source>
</reference>
<dbReference type="AlphaFoldDB" id="A0A0C2XVS1"/>
<gene>
    <name evidence="1" type="ORF">M413DRAFT_137225</name>
</gene>
<dbReference type="HOGENOM" id="CLU_037971_0_0_1"/>